<dbReference type="Proteomes" id="UP000266841">
    <property type="component" value="Unassembled WGS sequence"/>
</dbReference>
<protein>
    <submittedName>
        <fullName evidence="1">Uncharacterized protein</fullName>
    </submittedName>
</protein>
<dbReference type="AlphaFoldDB" id="K0T8A1"/>
<evidence type="ECO:0000313" key="1">
    <source>
        <dbReference type="EMBL" id="EJK69576.1"/>
    </source>
</evidence>
<comment type="caution">
    <text evidence="1">The sequence shown here is derived from an EMBL/GenBank/DDBJ whole genome shotgun (WGS) entry which is preliminary data.</text>
</comment>
<gene>
    <name evidence="1" type="ORF">THAOC_09144</name>
</gene>
<reference evidence="1 2" key="1">
    <citation type="journal article" date="2012" name="Genome Biol.">
        <title>Genome and low-iron response of an oceanic diatom adapted to chronic iron limitation.</title>
        <authorList>
            <person name="Lommer M."/>
            <person name="Specht M."/>
            <person name="Roy A.S."/>
            <person name="Kraemer L."/>
            <person name="Andreson R."/>
            <person name="Gutowska M.A."/>
            <person name="Wolf J."/>
            <person name="Bergner S.V."/>
            <person name="Schilhabel M.B."/>
            <person name="Klostermeier U.C."/>
            <person name="Beiko R.G."/>
            <person name="Rosenstiel P."/>
            <person name="Hippler M."/>
            <person name="Laroche J."/>
        </authorList>
    </citation>
    <scope>NUCLEOTIDE SEQUENCE [LARGE SCALE GENOMIC DNA]</scope>
    <source>
        <strain evidence="1 2">CCMP1005</strain>
    </source>
</reference>
<evidence type="ECO:0000313" key="2">
    <source>
        <dbReference type="Proteomes" id="UP000266841"/>
    </source>
</evidence>
<proteinExistence type="predicted"/>
<feature type="non-terminal residue" evidence="1">
    <location>
        <position position="1"/>
    </location>
</feature>
<name>K0T8A1_THAOC</name>
<accession>K0T8A1</accession>
<organism evidence="1 2">
    <name type="scientific">Thalassiosira oceanica</name>
    <name type="common">Marine diatom</name>
    <dbReference type="NCBI Taxonomy" id="159749"/>
    <lineage>
        <taxon>Eukaryota</taxon>
        <taxon>Sar</taxon>
        <taxon>Stramenopiles</taxon>
        <taxon>Ochrophyta</taxon>
        <taxon>Bacillariophyta</taxon>
        <taxon>Coscinodiscophyceae</taxon>
        <taxon>Thalassiosirophycidae</taxon>
        <taxon>Thalassiosirales</taxon>
        <taxon>Thalassiosiraceae</taxon>
        <taxon>Thalassiosira</taxon>
    </lineage>
</organism>
<sequence length="40" mass="4482">TGRTAATFFATRSSGNDSGRFRTLPFCSRDFYAEAWLSDD</sequence>
<dbReference type="EMBL" id="AGNL01009868">
    <property type="protein sequence ID" value="EJK69576.1"/>
    <property type="molecule type" value="Genomic_DNA"/>
</dbReference>
<keyword evidence="2" id="KW-1185">Reference proteome</keyword>